<keyword evidence="3" id="KW-0479">Metal-binding</keyword>
<keyword evidence="2" id="KW-0997">Cell inner membrane</keyword>
<evidence type="ECO:0000256" key="1">
    <source>
        <dbReference type="ARBA" id="ARBA00022475"/>
    </source>
</evidence>
<evidence type="ECO:0000256" key="2">
    <source>
        <dbReference type="ARBA" id="ARBA00022519"/>
    </source>
</evidence>
<evidence type="ECO:0000256" key="3">
    <source>
        <dbReference type="ARBA" id="ARBA00022723"/>
    </source>
</evidence>
<keyword evidence="8" id="KW-1185">Reference proteome</keyword>
<keyword evidence="1" id="KW-1003">Cell membrane</keyword>
<reference evidence="7 8" key="1">
    <citation type="submission" date="2018-05" db="EMBL/GenBank/DDBJ databases">
        <title>Draft genome sequence of Rhodanobacter denitrificans Yn1 isolated from gold copper mine.</title>
        <authorList>
            <person name="Yang N."/>
            <person name="Mazhar H.S."/>
            <person name="Rensing C."/>
        </authorList>
    </citation>
    <scope>NUCLEOTIDE SEQUENCE [LARGE SCALE GENOMIC DNA]</scope>
    <source>
        <strain evidence="7 8">Yn1</strain>
    </source>
</reference>
<dbReference type="GO" id="GO:0046872">
    <property type="term" value="F:metal ion binding"/>
    <property type="evidence" value="ECO:0007669"/>
    <property type="project" value="UniProtKB-KW"/>
</dbReference>
<keyword evidence="4" id="KW-0472">Membrane</keyword>
<dbReference type="SUPFAM" id="SSF56300">
    <property type="entry name" value="Metallo-dependent phosphatases"/>
    <property type="match status" value="1"/>
</dbReference>
<dbReference type="Proteomes" id="UP000252387">
    <property type="component" value="Unassembled WGS sequence"/>
</dbReference>
<evidence type="ECO:0000313" key="7">
    <source>
        <dbReference type="EMBL" id="RCS29631.1"/>
    </source>
</evidence>
<dbReference type="GO" id="GO:0009245">
    <property type="term" value="P:lipid A biosynthetic process"/>
    <property type="evidence" value="ECO:0007669"/>
    <property type="project" value="TreeGrafter"/>
</dbReference>
<comment type="caution">
    <text evidence="7">The sequence shown here is derived from an EMBL/GenBank/DDBJ whole genome shotgun (WGS) entry which is preliminary data.</text>
</comment>
<dbReference type="Pfam" id="PF00149">
    <property type="entry name" value="Metallophos"/>
    <property type="match status" value="1"/>
</dbReference>
<evidence type="ECO:0000256" key="5">
    <source>
        <dbReference type="ARBA" id="ARBA00023211"/>
    </source>
</evidence>
<feature type="domain" description="Calcineurin-like phosphoesterase" evidence="6">
    <location>
        <begin position="9"/>
        <end position="205"/>
    </location>
</feature>
<evidence type="ECO:0000256" key="4">
    <source>
        <dbReference type="ARBA" id="ARBA00023136"/>
    </source>
</evidence>
<dbReference type="AlphaFoldDB" id="A0A368KCG9"/>
<dbReference type="InterPro" id="IPR004843">
    <property type="entry name" value="Calcineurin-like_PHP"/>
</dbReference>
<proteinExistence type="predicted"/>
<evidence type="ECO:0000313" key="8">
    <source>
        <dbReference type="Proteomes" id="UP000252387"/>
    </source>
</evidence>
<sequence length="288" mass="32545">MTSFHCRSAFISDVHLGTPDCKAAYLLDFLRRLRCEKLYLVGDIVDLEALSRRHWWHAEHSAVIAEVLALARRGVEVVYIPGNHDAPMRKLHGQNFAGVRIELDAVHVGADGRRYRVSHGDEFDPERIGSRWMLLLGEAMHRLICWSNRRLHALRRRLELPYLPLSIIVKSHVGKALAYIRAYEQRVADDARRRGFDGHICGHIHFGHVRELGGVLYLNDGDWVEHCTVLVEDHAGAMELIHWSEQSTALGRASREQVWPSPAAVLALAPLGAARRGEPDPDELPRAA</sequence>
<evidence type="ECO:0000259" key="6">
    <source>
        <dbReference type="Pfam" id="PF00149"/>
    </source>
</evidence>
<dbReference type="InterPro" id="IPR043461">
    <property type="entry name" value="LpxH-like"/>
</dbReference>
<dbReference type="CDD" id="cd07398">
    <property type="entry name" value="MPP_YbbF-LpxH"/>
    <property type="match status" value="1"/>
</dbReference>
<name>A0A368KCG9_9GAMM</name>
<accession>A0A368KCG9</accession>
<dbReference type="GO" id="GO:0016020">
    <property type="term" value="C:membrane"/>
    <property type="evidence" value="ECO:0007669"/>
    <property type="project" value="GOC"/>
</dbReference>
<dbReference type="OrthoDB" id="9802481at2"/>
<gene>
    <name evidence="7" type="ORF">DEO45_10740</name>
</gene>
<dbReference type="GO" id="GO:0008758">
    <property type="term" value="F:UDP-2,3-diacylglucosamine hydrolase activity"/>
    <property type="evidence" value="ECO:0007669"/>
    <property type="project" value="TreeGrafter"/>
</dbReference>
<dbReference type="RefSeq" id="WP_114343381.1">
    <property type="nucleotide sequence ID" value="NZ_QFWQ01000006.1"/>
</dbReference>
<dbReference type="InterPro" id="IPR029052">
    <property type="entry name" value="Metallo-depent_PP-like"/>
</dbReference>
<keyword evidence="5" id="KW-0464">Manganese</keyword>
<dbReference type="PANTHER" id="PTHR34990">
    <property type="entry name" value="UDP-2,3-DIACYLGLUCOSAMINE HYDROLASE-RELATED"/>
    <property type="match status" value="1"/>
</dbReference>
<protein>
    <submittedName>
        <fullName evidence="7">UDP-2,3-diacylglucosamine diphosphatase</fullName>
    </submittedName>
</protein>
<dbReference type="PANTHER" id="PTHR34990:SF2">
    <property type="entry name" value="BLL8164 PROTEIN"/>
    <property type="match status" value="1"/>
</dbReference>
<dbReference type="Gene3D" id="3.60.21.10">
    <property type="match status" value="1"/>
</dbReference>
<organism evidence="7 8">
    <name type="scientific">Rhodanobacter denitrificans</name>
    <dbReference type="NCBI Taxonomy" id="666685"/>
    <lineage>
        <taxon>Bacteria</taxon>
        <taxon>Pseudomonadati</taxon>
        <taxon>Pseudomonadota</taxon>
        <taxon>Gammaproteobacteria</taxon>
        <taxon>Lysobacterales</taxon>
        <taxon>Rhodanobacteraceae</taxon>
        <taxon>Rhodanobacter</taxon>
    </lineage>
</organism>
<dbReference type="EMBL" id="QFWQ01000006">
    <property type="protein sequence ID" value="RCS29631.1"/>
    <property type="molecule type" value="Genomic_DNA"/>
</dbReference>